<evidence type="ECO:0000313" key="3">
    <source>
        <dbReference type="Proteomes" id="UP000230821"/>
    </source>
</evidence>
<comment type="caution">
    <text evidence="2">The sequence shown here is derived from an EMBL/GenBank/DDBJ whole genome shotgun (WGS) entry which is preliminary data.</text>
</comment>
<gene>
    <name evidence="2" type="ORF">CSA56_16345</name>
</gene>
<dbReference type="Proteomes" id="UP000230821">
    <property type="component" value="Unassembled WGS sequence"/>
</dbReference>
<protein>
    <recommendedName>
        <fullName evidence="4">HPr domain-containing protein</fullName>
    </recommendedName>
</protein>
<accession>A0A2G6K926</accession>
<evidence type="ECO:0008006" key="4">
    <source>
        <dbReference type="Google" id="ProtNLM"/>
    </source>
</evidence>
<dbReference type="InterPro" id="IPR035895">
    <property type="entry name" value="HPr-like_sf"/>
</dbReference>
<dbReference type="AlphaFoldDB" id="A0A2G6K926"/>
<dbReference type="EMBL" id="PDSK01000117">
    <property type="protein sequence ID" value="PIE32177.1"/>
    <property type="molecule type" value="Genomic_DNA"/>
</dbReference>
<name>A0A2G6K926_9BACT</name>
<reference evidence="2 3" key="1">
    <citation type="submission" date="2017-10" db="EMBL/GenBank/DDBJ databases">
        <title>Novel microbial diversity and functional potential in the marine mammal oral microbiome.</title>
        <authorList>
            <person name="Dudek N.K."/>
            <person name="Sun C.L."/>
            <person name="Burstein D."/>
            <person name="Kantor R.S."/>
            <person name="Aliaga Goltsman D.S."/>
            <person name="Bik E.M."/>
            <person name="Thomas B.C."/>
            <person name="Banfield J.F."/>
            <person name="Relman D.A."/>
        </authorList>
    </citation>
    <scope>NUCLEOTIDE SEQUENCE [LARGE SCALE GENOMIC DNA]</scope>
    <source>
        <strain evidence="2">DOLJORAL78_47_16</strain>
    </source>
</reference>
<feature type="region of interest" description="Disordered" evidence="1">
    <location>
        <begin position="1"/>
        <end position="27"/>
    </location>
</feature>
<dbReference type="SUPFAM" id="SSF55594">
    <property type="entry name" value="HPr-like"/>
    <property type="match status" value="1"/>
</dbReference>
<organism evidence="2 3">
    <name type="scientific">candidate division KSB3 bacterium</name>
    <dbReference type="NCBI Taxonomy" id="2044937"/>
    <lineage>
        <taxon>Bacteria</taxon>
        <taxon>candidate division KSB3</taxon>
    </lineage>
</organism>
<evidence type="ECO:0000256" key="1">
    <source>
        <dbReference type="SAM" id="MobiDB-lite"/>
    </source>
</evidence>
<proteinExistence type="predicted"/>
<evidence type="ECO:0000313" key="2">
    <source>
        <dbReference type="EMBL" id="PIE32177.1"/>
    </source>
</evidence>
<sequence length="548" mass="62494">MIDQKSMQQHPDSPENQTPSKIWSESDVTGQEGLQNNDFLTIISIQMADFLKIIPALTGGGQEHAAYSKRFYEYINSQAKLAEALLDSCGAKENRAWFLLRELIATIRCLSIVAYELRYLEIRIASFESLEIDALDFHEITADVRKIFDRLLRNTFKACEREALNLGITVPENGITLEDFPLFQSPGKLQADMRDEQLRKEDEAIIKIATSFLEIAEGYTALGFGHLFTAQQLAEMVPDHLNEERLRAFEAGVQNLQTIYDTHIQYTDMEAQDSRLPKLRGCISIALHLLEIATELMHFHERHERNARQAAIYKNLQKIIGLYQTLDLMGNYALFYCTQFLQEGKRLSEEAVMDYAQVISKRISIPIYRGFHVRPSTYVAKIIHHYGADVQMYLGDEGYDASCVFDLFRVNEEINMEKRRVIAKKLLSSQNITAVTGNLLPHIFKRVLNELIDEQLVVQHQEILPGDLDIRGLEESDLTTEEVRGAMNQMIARALAIGKIDILMPLSVTFIGDRRPLEDIKILAENGYGEDAQGNNVPLPQKLSYLYK</sequence>